<dbReference type="Proteomes" id="UP000231279">
    <property type="component" value="Unassembled WGS sequence"/>
</dbReference>
<evidence type="ECO:0000256" key="1">
    <source>
        <dbReference type="ARBA" id="ARBA00022737"/>
    </source>
</evidence>
<dbReference type="Pfam" id="PF01535">
    <property type="entry name" value="PPR"/>
    <property type="match status" value="1"/>
</dbReference>
<comment type="caution">
    <text evidence="3">The sequence shown here is derived from an EMBL/GenBank/DDBJ whole genome shotgun (WGS) entry which is preliminary data.</text>
</comment>
<accession>A0A2G9H9Q4</accession>
<dbReference type="PROSITE" id="PS51375">
    <property type="entry name" value="PPR"/>
    <property type="match status" value="4"/>
</dbReference>
<keyword evidence="1" id="KW-0677">Repeat</keyword>
<dbReference type="FunFam" id="1.25.40.10:FF:000144">
    <property type="entry name" value="Pentatricopeptide repeat-containing protein, mitochondrial"/>
    <property type="match status" value="1"/>
</dbReference>
<dbReference type="InterPro" id="IPR002885">
    <property type="entry name" value="PPR_rpt"/>
</dbReference>
<dbReference type="STRING" id="429701.A0A2G9H9Q4"/>
<feature type="repeat" description="PPR" evidence="2">
    <location>
        <begin position="112"/>
        <end position="142"/>
    </location>
</feature>
<dbReference type="AlphaFoldDB" id="A0A2G9H9Q4"/>
<dbReference type="NCBIfam" id="TIGR00756">
    <property type="entry name" value="PPR"/>
    <property type="match status" value="5"/>
</dbReference>
<dbReference type="Pfam" id="PF13041">
    <property type="entry name" value="PPR_2"/>
    <property type="match status" value="3"/>
</dbReference>
<name>A0A2G9H9Q4_9LAMI</name>
<evidence type="ECO:0000313" key="4">
    <source>
        <dbReference type="Proteomes" id="UP000231279"/>
    </source>
</evidence>
<feature type="repeat" description="PPR" evidence="2">
    <location>
        <begin position="215"/>
        <end position="245"/>
    </location>
</feature>
<dbReference type="Gene3D" id="1.25.40.10">
    <property type="entry name" value="Tetratricopeptide repeat domain"/>
    <property type="match status" value="2"/>
</dbReference>
<dbReference type="GO" id="GO:0009451">
    <property type="term" value="P:RNA modification"/>
    <property type="evidence" value="ECO:0007669"/>
    <property type="project" value="InterPro"/>
</dbReference>
<organism evidence="3 4">
    <name type="scientific">Handroanthus impetiginosus</name>
    <dbReference type="NCBI Taxonomy" id="429701"/>
    <lineage>
        <taxon>Eukaryota</taxon>
        <taxon>Viridiplantae</taxon>
        <taxon>Streptophyta</taxon>
        <taxon>Embryophyta</taxon>
        <taxon>Tracheophyta</taxon>
        <taxon>Spermatophyta</taxon>
        <taxon>Magnoliopsida</taxon>
        <taxon>eudicotyledons</taxon>
        <taxon>Gunneridae</taxon>
        <taxon>Pentapetalae</taxon>
        <taxon>asterids</taxon>
        <taxon>lamiids</taxon>
        <taxon>Lamiales</taxon>
        <taxon>Bignoniaceae</taxon>
        <taxon>Crescentiina</taxon>
        <taxon>Tabebuia alliance</taxon>
        <taxon>Handroanthus</taxon>
    </lineage>
</organism>
<sequence>MGSYSSNYLRLLSYTKLLTSLVNNGRHHQALSIFQQIHSSLSHSLDPFIFPLALKSSSFLCYPQLGASIHALAIKFSFIANPFVACGLVDLYGKCVSIRAARQLFDEIPVRNVVVWNSMISLYAHSKDMQSALKLFDEMNFPPNASTFNTIITGFIESGDKVLDAFTFYRKMQQMNIEPNLITVLGLLRACVGVAALHLIKEIHGFSMRNDIYQNLHLRSALVEAYGRCGCLDKAHSVFESMQEKDVVAWSSLISAYALHGQAKMALETFRQMEAANVRADEITFLGVLKACSHAGLADEARM</sequence>
<protein>
    <recommendedName>
        <fullName evidence="5">Pentacotripeptide-repeat region of PRORP domain-containing protein</fullName>
    </recommendedName>
</protein>
<evidence type="ECO:0000313" key="3">
    <source>
        <dbReference type="EMBL" id="PIN14239.1"/>
    </source>
</evidence>
<dbReference type="OrthoDB" id="185373at2759"/>
<dbReference type="InterPro" id="IPR011990">
    <property type="entry name" value="TPR-like_helical_dom_sf"/>
</dbReference>
<feature type="repeat" description="PPR" evidence="2">
    <location>
        <begin position="246"/>
        <end position="280"/>
    </location>
</feature>
<evidence type="ECO:0000256" key="2">
    <source>
        <dbReference type="PROSITE-ProRule" id="PRU00708"/>
    </source>
</evidence>
<dbReference type="GO" id="GO:0003723">
    <property type="term" value="F:RNA binding"/>
    <property type="evidence" value="ECO:0007669"/>
    <property type="project" value="InterPro"/>
</dbReference>
<dbReference type="PANTHER" id="PTHR47926">
    <property type="entry name" value="PENTATRICOPEPTIDE REPEAT-CONTAINING PROTEIN"/>
    <property type="match status" value="1"/>
</dbReference>
<feature type="repeat" description="PPR" evidence="2">
    <location>
        <begin position="144"/>
        <end position="179"/>
    </location>
</feature>
<proteinExistence type="predicted"/>
<dbReference type="InterPro" id="IPR046960">
    <property type="entry name" value="PPR_At4g14850-like_plant"/>
</dbReference>
<gene>
    <name evidence="3" type="ORF">CDL12_13136</name>
</gene>
<dbReference type="PANTHER" id="PTHR47926:SF426">
    <property type="entry name" value="TETRATRICOPEPTIDE-LIKE HELICAL DOMAIN SUPERFAMILY, DYW DOMAIN-CONTAINING PROTEIN"/>
    <property type="match status" value="1"/>
</dbReference>
<keyword evidence="4" id="KW-1185">Reference proteome</keyword>
<dbReference type="EMBL" id="NKXS01002321">
    <property type="protein sequence ID" value="PIN14239.1"/>
    <property type="molecule type" value="Genomic_DNA"/>
</dbReference>
<reference evidence="4" key="1">
    <citation type="journal article" date="2018" name="Gigascience">
        <title>Genome assembly of the Pink Ipe (Handroanthus impetiginosus, Bignoniaceae), a highly valued, ecologically keystone Neotropical timber forest tree.</title>
        <authorList>
            <person name="Silva-Junior O.B."/>
            <person name="Grattapaglia D."/>
            <person name="Novaes E."/>
            <person name="Collevatti R.G."/>
        </authorList>
    </citation>
    <scope>NUCLEOTIDE SEQUENCE [LARGE SCALE GENOMIC DNA]</scope>
    <source>
        <strain evidence="4">cv. UFG-1</strain>
    </source>
</reference>
<evidence type="ECO:0008006" key="5">
    <source>
        <dbReference type="Google" id="ProtNLM"/>
    </source>
</evidence>